<sequence>MQAYDRPRQALAVAAAMLAGCVDAVGFLSGDRYFVSFMSGNTTRLGIDVATAPPTAVVPLMLIAGFVAGVVGGALIATVAGARRKSAVLATVALLLAGAAGANAAGFGALTLGLLVLAMGAINNTFQRGGEVAVGLTYMTGALVRFGQGLAAHLLGRGGEGWSLWLVLWLGLALGAVVGATGWLHAPLLTLWGAATWAGVLGLAALRLPNG</sequence>
<dbReference type="AlphaFoldDB" id="A0A2N0H531"/>
<organism evidence="2 3">
    <name type="scientific">Novosphingobium kunmingense</name>
    <dbReference type="NCBI Taxonomy" id="1211806"/>
    <lineage>
        <taxon>Bacteria</taxon>
        <taxon>Pseudomonadati</taxon>
        <taxon>Pseudomonadota</taxon>
        <taxon>Alphaproteobacteria</taxon>
        <taxon>Sphingomonadales</taxon>
        <taxon>Sphingomonadaceae</taxon>
        <taxon>Novosphingobium</taxon>
    </lineage>
</organism>
<dbReference type="OrthoDB" id="885342at2"/>
<comment type="caution">
    <text evidence="2">The sequence shown here is derived from an EMBL/GenBank/DDBJ whole genome shotgun (WGS) entry which is preliminary data.</text>
</comment>
<name>A0A2N0H531_9SPHN</name>
<dbReference type="InterPro" id="IPR010699">
    <property type="entry name" value="DUF1275"/>
</dbReference>
<evidence type="ECO:0000256" key="1">
    <source>
        <dbReference type="SAM" id="Phobius"/>
    </source>
</evidence>
<accession>A0A2N0H531</accession>
<dbReference type="PANTHER" id="PTHR37314">
    <property type="entry name" value="SLR0142 PROTEIN"/>
    <property type="match status" value="1"/>
</dbReference>
<dbReference type="RefSeq" id="WP_100867900.1">
    <property type="nucleotide sequence ID" value="NZ_PHUF01000005.1"/>
</dbReference>
<feature type="transmembrane region" description="Helical" evidence="1">
    <location>
        <begin position="189"/>
        <end position="208"/>
    </location>
</feature>
<dbReference type="EMBL" id="PHUF01000005">
    <property type="protein sequence ID" value="PKB14048.1"/>
    <property type="molecule type" value="Genomic_DNA"/>
</dbReference>
<evidence type="ECO:0000313" key="3">
    <source>
        <dbReference type="Proteomes" id="UP000232587"/>
    </source>
</evidence>
<feature type="transmembrane region" description="Helical" evidence="1">
    <location>
        <begin position="87"/>
        <end position="120"/>
    </location>
</feature>
<keyword evidence="1" id="KW-0812">Transmembrane</keyword>
<reference evidence="2 3" key="1">
    <citation type="submission" date="2017-11" db="EMBL/GenBank/DDBJ databases">
        <title>Genomic Encyclopedia of Type Strains, Phase III (KMG-III): the genomes of soil and plant-associated and newly described type strains.</title>
        <authorList>
            <person name="Whitman W."/>
        </authorList>
    </citation>
    <scope>NUCLEOTIDE SEQUENCE [LARGE SCALE GENOMIC DNA]</scope>
    <source>
        <strain evidence="2 3">CGMCC 1.12274</strain>
    </source>
</reference>
<dbReference type="PANTHER" id="PTHR37314:SF4">
    <property type="entry name" value="UPF0700 TRANSMEMBRANE PROTEIN YOAK"/>
    <property type="match status" value="1"/>
</dbReference>
<keyword evidence="3" id="KW-1185">Reference proteome</keyword>
<gene>
    <name evidence="2" type="ORF">B0I00_2676</name>
</gene>
<keyword evidence="1" id="KW-1133">Transmembrane helix</keyword>
<feature type="transmembrane region" description="Helical" evidence="1">
    <location>
        <begin position="162"/>
        <end position="183"/>
    </location>
</feature>
<feature type="transmembrane region" description="Helical" evidence="1">
    <location>
        <begin position="132"/>
        <end position="155"/>
    </location>
</feature>
<protein>
    <submittedName>
        <fullName evidence="2">Uncharacterized membrane protein YoaK (UPF0700 family)</fullName>
    </submittedName>
</protein>
<dbReference type="Proteomes" id="UP000232587">
    <property type="component" value="Unassembled WGS sequence"/>
</dbReference>
<keyword evidence="1" id="KW-0472">Membrane</keyword>
<feature type="transmembrane region" description="Helical" evidence="1">
    <location>
        <begin position="56"/>
        <end position="80"/>
    </location>
</feature>
<dbReference type="Pfam" id="PF06912">
    <property type="entry name" value="DUF1275"/>
    <property type="match status" value="1"/>
</dbReference>
<evidence type="ECO:0000313" key="2">
    <source>
        <dbReference type="EMBL" id="PKB14048.1"/>
    </source>
</evidence>
<dbReference type="PROSITE" id="PS51257">
    <property type="entry name" value="PROKAR_LIPOPROTEIN"/>
    <property type="match status" value="1"/>
</dbReference>
<proteinExistence type="predicted"/>